<evidence type="ECO:0000259" key="9">
    <source>
        <dbReference type="Pfam" id="PF09335"/>
    </source>
</evidence>
<evidence type="ECO:0000256" key="5">
    <source>
        <dbReference type="ARBA" id="ARBA00023136"/>
    </source>
</evidence>
<name>A0A671F1X8_RHIFE</name>
<comment type="similarity">
    <text evidence="6">Belongs to the TMEM41 family.</text>
</comment>
<gene>
    <name evidence="10" type="primary">LIPH</name>
</gene>
<evidence type="ECO:0000256" key="7">
    <source>
        <dbReference type="SAM" id="MobiDB-lite"/>
    </source>
</evidence>
<reference evidence="10 11" key="2">
    <citation type="journal article" date="2018" name="Annu Rev Anim Biosci">
        <title>Bat Biology, Genomes, and the Bat1K Project: To Generate Chromosome-Level Genomes for All Living Bat Species.</title>
        <authorList>
            <person name="Teeling E.C."/>
            <person name="Vernes S.C."/>
            <person name="Davalos L.M."/>
            <person name="Ray D.A."/>
            <person name="Gilbert M.T.P."/>
            <person name="Myers E."/>
        </authorList>
    </citation>
    <scope>NUCLEOTIDE SEQUENCE</scope>
</reference>
<dbReference type="PANTHER" id="PTHR43220">
    <property type="match status" value="1"/>
</dbReference>
<accession>A0A671F1X8</accession>
<dbReference type="GeneTree" id="ENSGT00940000156285"/>
<proteinExistence type="inferred from homology"/>
<evidence type="ECO:0000256" key="4">
    <source>
        <dbReference type="ARBA" id="ARBA00022989"/>
    </source>
</evidence>
<dbReference type="Proteomes" id="UP000472240">
    <property type="component" value="Chromosome 2"/>
</dbReference>
<comment type="subcellular location">
    <subcellularLocation>
        <location evidence="1">Membrane</location>
        <topology evidence="1">Multi-pass membrane protein</topology>
    </subcellularLocation>
</comment>
<feature type="transmembrane region" description="Helical" evidence="8">
    <location>
        <begin position="249"/>
        <end position="272"/>
    </location>
</feature>
<evidence type="ECO:0000256" key="1">
    <source>
        <dbReference type="ARBA" id="ARBA00004141"/>
    </source>
</evidence>
<keyword evidence="2 8" id="KW-0812">Transmembrane</keyword>
<dbReference type="PANTHER" id="PTHR43220:SF21">
    <property type="entry name" value="TRANSMEMBRANE PROTEIN 41A"/>
    <property type="match status" value="1"/>
</dbReference>
<sequence>RKLDGKRTHAKRAGRLVSAGISAQGHSQQSPGRGRGLDRGAGPAPGPASVRPRTRSAGWVPAPRGPRRWLHAFPWSRGSCCGRRDASPARPAPGLRWLHLRPVLAVDATAPRTDTGLPRGDGRQNVLAGALFGPWLGLLLCCVLTSVGATCCYLLSSMFGKQLVVSYFPDKVAPLQRKVEENRNSLFFFLLFLRLFPMTPNWFLNLSAPILNIPMAQFFFSVLIGLIPYNFICVQTGSILSTLTSLDALFSWGTVFKLLAIALVALVPGTLIKKFSQKDLHLNGTSNANHLNSRKHT</sequence>
<reference evidence="10" key="4">
    <citation type="submission" date="2025-08" db="UniProtKB">
        <authorList>
            <consortium name="Ensembl"/>
        </authorList>
    </citation>
    <scope>IDENTIFICATION</scope>
</reference>
<reference evidence="10 11" key="1">
    <citation type="journal article" date="2015" name="Annu Rev Anim Biosci">
        <title>The Genome 10K Project: a way forward.</title>
        <authorList>
            <person name="Koepfli K.P."/>
            <person name="Paten B."/>
            <person name="O'Brien S.J."/>
            <person name="Koepfli K.P."/>
            <person name="Paten B."/>
            <person name="Antunes A."/>
            <person name="Belov K."/>
            <person name="Bustamante C."/>
            <person name="Castoe T.A."/>
            <person name="Clawson H."/>
            <person name="Crawford A.J."/>
            <person name="Diekhans M."/>
            <person name="Distel D."/>
            <person name="Durbin R."/>
            <person name="Earl D."/>
            <person name="Fujita M.K."/>
            <person name="Gamble T."/>
            <person name="Georges A."/>
            <person name="Gemmell N."/>
            <person name="Gilbert M.T."/>
            <person name="Graves J.M."/>
            <person name="Green R.E."/>
            <person name="Hickey G."/>
            <person name="Jarvis E.D."/>
            <person name="Johnson W."/>
            <person name="Komissarov A."/>
            <person name="Korf I."/>
            <person name="Kuhn R."/>
            <person name="Larkin D.M."/>
            <person name="Lewin H."/>
            <person name="Lopez J.V."/>
            <person name="Ma J."/>
            <person name="Marques-Bonet T."/>
            <person name="Miller W."/>
            <person name="Murphy R."/>
            <person name="Pevzner P."/>
            <person name="Shapiro B."/>
            <person name="Steiner C."/>
            <person name="Tamazian G."/>
            <person name="Venkatesh B."/>
            <person name="Wang J."/>
            <person name="Wayne R."/>
            <person name="Wiley E."/>
            <person name="Yang H."/>
            <person name="Zhang G."/>
            <person name="Haussler D."/>
            <person name="Ryder O."/>
            <person name="O'Brien S.J."/>
        </authorList>
    </citation>
    <scope>NUCLEOTIDE SEQUENCE</scope>
</reference>
<protein>
    <submittedName>
        <fullName evidence="10">Lipase H</fullName>
    </submittedName>
</protein>
<evidence type="ECO:0000256" key="2">
    <source>
        <dbReference type="ARBA" id="ARBA00022692"/>
    </source>
</evidence>
<feature type="domain" description="VTT" evidence="9">
    <location>
        <begin position="126"/>
        <end position="238"/>
    </location>
</feature>
<reference evidence="10" key="5">
    <citation type="submission" date="2025-09" db="UniProtKB">
        <authorList>
            <consortium name="Ensembl"/>
        </authorList>
    </citation>
    <scope>IDENTIFICATION</scope>
</reference>
<dbReference type="GO" id="GO:0016020">
    <property type="term" value="C:membrane"/>
    <property type="evidence" value="ECO:0007669"/>
    <property type="project" value="UniProtKB-SubCell"/>
</dbReference>
<feature type="transmembrane region" description="Helical" evidence="8">
    <location>
        <begin position="186"/>
        <end position="206"/>
    </location>
</feature>
<keyword evidence="3" id="KW-0732">Signal</keyword>
<feature type="region of interest" description="Disordered" evidence="7">
    <location>
        <begin position="1"/>
        <end position="62"/>
    </location>
</feature>
<organism evidence="10 11">
    <name type="scientific">Rhinolophus ferrumequinum</name>
    <name type="common">Greater horseshoe bat</name>
    <dbReference type="NCBI Taxonomy" id="59479"/>
    <lineage>
        <taxon>Eukaryota</taxon>
        <taxon>Metazoa</taxon>
        <taxon>Chordata</taxon>
        <taxon>Craniata</taxon>
        <taxon>Vertebrata</taxon>
        <taxon>Euteleostomi</taxon>
        <taxon>Mammalia</taxon>
        <taxon>Eutheria</taxon>
        <taxon>Laurasiatheria</taxon>
        <taxon>Chiroptera</taxon>
        <taxon>Yinpterochiroptera</taxon>
        <taxon>Rhinolophoidea</taxon>
        <taxon>Rhinolophidae</taxon>
        <taxon>Rhinolophinae</taxon>
        <taxon>Rhinolophus</taxon>
    </lineage>
</organism>
<feature type="transmembrane region" description="Helical" evidence="8">
    <location>
        <begin position="218"/>
        <end position="243"/>
    </location>
</feature>
<evidence type="ECO:0000313" key="11">
    <source>
        <dbReference type="Proteomes" id="UP000472240"/>
    </source>
</evidence>
<feature type="transmembrane region" description="Helical" evidence="8">
    <location>
        <begin position="126"/>
        <end position="156"/>
    </location>
</feature>
<evidence type="ECO:0000256" key="8">
    <source>
        <dbReference type="SAM" id="Phobius"/>
    </source>
</evidence>
<keyword evidence="5 8" id="KW-0472">Membrane</keyword>
<dbReference type="InterPro" id="IPR032816">
    <property type="entry name" value="VTT_dom"/>
</dbReference>
<evidence type="ECO:0000256" key="3">
    <source>
        <dbReference type="ARBA" id="ARBA00022729"/>
    </source>
</evidence>
<dbReference type="InterPro" id="IPR045014">
    <property type="entry name" value="TM41A/B"/>
</dbReference>
<dbReference type="Pfam" id="PF09335">
    <property type="entry name" value="VTT_dom"/>
    <property type="match status" value="1"/>
</dbReference>
<dbReference type="AlphaFoldDB" id="A0A671F1X8"/>
<reference evidence="11" key="3">
    <citation type="submission" date="2018-12" db="EMBL/GenBank/DDBJ databases">
        <title>G10K-VGP greater horseshoe bat female genome, primary haplotype.</title>
        <authorList>
            <person name="Teeling E."/>
            <person name="Myers G."/>
            <person name="Vernes S."/>
            <person name="Pippel M."/>
            <person name="Winkler S."/>
            <person name="Fedrigo O."/>
            <person name="Rhie A."/>
            <person name="Koren S."/>
            <person name="Phillippy A."/>
            <person name="Lewin H."/>
            <person name="Damas J."/>
            <person name="Howe K."/>
            <person name="Mountcastle J."/>
            <person name="Jarvis E.D."/>
        </authorList>
    </citation>
    <scope>NUCLEOTIDE SEQUENCE [LARGE SCALE GENOMIC DNA]</scope>
</reference>
<keyword evidence="11" id="KW-1185">Reference proteome</keyword>
<evidence type="ECO:0000256" key="6">
    <source>
        <dbReference type="ARBA" id="ARBA00025797"/>
    </source>
</evidence>
<keyword evidence="4 8" id="KW-1133">Transmembrane helix</keyword>
<evidence type="ECO:0000313" key="10">
    <source>
        <dbReference type="Ensembl" id="ENSRFEP00010019579.1"/>
    </source>
</evidence>
<dbReference type="Ensembl" id="ENSRFET00010021308.1">
    <property type="protein sequence ID" value="ENSRFEP00010019579.1"/>
    <property type="gene ID" value="ENSRFEG00010013005.1"/>
</dbReference>